<feature type="domain" description="SCAN box" evidence="3">
    <location>
        <begin position="94"/>
        <end position="181"/>
    </location>
</feature>
<dbReference type="Gene3D" id="1.10.4020.10">
    <property type="entry name" value="DNA breaking-rejoining enzymes"/>
    <property type="match status" value="1"/>
</dbReference>
<sequence>MKGGVVRFGNSEARFGSSYGAVSLASGSTAALTFEQQKELLLIQLEIERERTWAERPCVLTGKAQQAFSALVGAESASYSTVKSAIMKAYELVPEAYRQRFRGCRRGDQTHLEFMRDLVRHFDSWCLSVSVNTFEGLRELMLLEQFKVSVPACVSTYVGDRGVKSVAEAAAPANDYHLTHSSTARSGPGRGSSDRSPNMGRRGRREHDVCNYCHRYGLEKVPVSVVGGGDLVRVKILCDTGALDSFIVSSTLPFSETFAGSNIPVVGLSLDVLHVPQHRFMLSCGFFQGVVSMGVRPALPVDGVHIILGTDIAGGKVRADLSPIGSVTCASSAGTCRGGGRWVLGHLPLCPLMPKVPFCQCSFFFIIIFFVNMSGRKPLLGGKAPGVDEVRPDSLKSLDAVGVSWLTRLCSIAWQTGTVPVDWQTGVVVPLFKKGDRRVCSNYRGITLLSLPGKVYARVLERRVHSIVKPQIQDKQCGFRPGRGTVDQLYTLFSVLEGSWEFAHPVHMCFVDLEKAFDRVPRCVLVEGALGVWGPGSPTQGCPVSVRPEQELGSHGRQ</sequence>
<dbReference type="InterPro" id="IPR043502">
    <property type="entry name" value="DNA/RNA_pol_sf"/>
</dbReference>
<dbReference type="PANTHER" id="PTHR46888:SF13">
    <property type="entry name" value="RIBONUCLEASE H"/>
    <property type="match status" value="1"/>
</dbReference>
<organism evidence="4 5">
    <name type="scientific">Oryzias melastigma</name>
    <name type="common">Marine medaka</name>
    <dbReference type="NCBI Taxonomy" id="30732"/>
    <lineage>
        <taxon>Eukaryota</taxon>
        <taxon>Metazoa</taxon>
        <taxon>Chordata</taxon>
        <taxon>Craniata</taxon>
        <taxon>Vertebrata</taxon>
        <taxon>Euteleostomi</taxon>
        <taxon>Actinopterygii</taxon>
        <taxon>Neopterygii</taxon>
        <taxon>Teleostei</taxon>
        <taxon>Neoteleostei</taxon>
        <taxon>Acanthomorphata</taxon>
        <taxon>Ovalentaria</taxon>
        <taxon>Atherinomorphae</taxon>
        <taxon>Beloniformes</taxon>
        <taxon>Adrianichthyidae</taxon>
        <taxon>Oryziinae</taxon>
        <taxon>Oryzias</taxon>
    </lineage>
</organism>
<dbReference type="CDD" id="cd01650">
    <property type="entry name" value="RT_nLTR_like"/>
    <property type="match status" value="1"/>
</dbReference>
<evidence type="ECO:0000259" key="3">
    <source>
        <dbReference type="Pfam" id="PF02023"/>
    </source>
</evidence>
<evidence type="ECO:0000256" key="1">
    <source>
        <dbReference type="SAM" id="MobiDB-lite"/>
    </source>
</evidence>
<dbReference type="Ensembl" id="ENSOMET00000020583.1">
    <property type="protein sequence ID" value="ENSOMEP00000013043.1"/>
    <property type="gene ID" value="ENSOMEG00000014496.1"/>
</dbReference>
<reference evidence="4" key="1">
    <citation type="submission" date="2025-08" db="UniProtKB">
        <authorList>
            <consortium name="Ensembl"/>
        </authorList>
    </citation>
    <scope>IDENTIFICATION</scope>
</reference>
<dbReference type="STRING" id="30732.ENSOMEP00000013043"/>
<evidence type="ECO:0000259" key="2">
    <source>
        <dbReference type="Pfam" id="PF00078"/>
    </source>
</evidence>
<evidence type="ECO:0000313" key="4">
    <source>
        <dbReference type="Ensembl" id="ENSOMEP00000013043.1"/>
    </source>
</evidence>
<dbReference type="PaxDb" id="30732-ENSOMEP00000013043"/>
<dbReference type="GeneTree" id="ENSGT01150000286929"/>
<feature type="domain" description="Reverse transcriptase" evidence="2">
    <location>
        <begin position="433"/>
        <end position="521"/>
    </location>
</feature>
<dbReference type="InterPro" id="IPR000477">
    <property type="entry name" value="RT_dom"/>
</dbReference>
<dbReference type="SUPFAM" id="SSF56672">
    <property type="entry name" value="DNA/RNA polymerases"/>
    <property type="match status" value="1"/>
</dbReference>
<accession>A0A3B3C6W3</accession>
<dbReference type="InterPro" id="IPR003309">
    <property type="entry name" value="SCAN_dom"/>
</dbReference>
<protein>
    <recommendedName>
        <fullName evidence="6">Reverse transcriptase domain-containing protein</fullName>
    </recommendedName>
</protein>
<dbReference type="PANTHER" id="PTHR46888">
    <property type="entry name" value="ZINC KNUCKLE DOMAINCONTAINING PROTEIN-RELATED"/>
    <property type="match status" value="1"/>
</dbReference>
<dbReference type="AlphaFoldDB" id="A0A3B3C6W3"/>
<reference evidence="4" key="2">
    <citation type="submission" date="2025-09" db="UniProtKB">
        <authorList>
            <consortium name="Ensembl"/>
        </authorList>
    </citation>
    <scope>IDENTIFICATION</scope>
</reference>
<dbReference type="Proteomes" id="UP000261560">
    <property type="component" value="Unplaced"/>
</dbReference>
<dbReference type="Pfam" id="PF02023">
    <property type="entry name" value="SCAN"/>
    <property type="match status" value="1"/>
</dbReference>
<dbReference type="InterPro" id="IPR038269">
    <property type="entry name" value="SCAN_sf"/>
</dbReference>
<name>A0A3B3C6W3_ORYME</name>
<proteinExistence type="predicted"/>
<evidence type="ECO:0000313" key="5">
    <source>
        <dbReference type="Proteomes" id="UP000261560"/>
    </source>
</evidence>
<keyword evidence="5" id="KW-1185">Reference proteome</keyword>
<evidence type="ECO:0008006" key="6">
    <source>
        <dbReference type="Google" id="ProtNLM"/>
    </source>
</evidence>
<dbReference type="SUPFAM" id="SSF47353">
    <property type="entry name" value="Retrovirus capsid dimerization domain-like"/>
    <property type="match status" value="1"/>
</dbReference>
<dbReference type="Pfam" id="PF00078">
    <property type="entry name" value="RVT_1"/>
    <property type="match status" value="1"/>
</dbReference>
<feature type="region of interest" description="Disordered" evidence="1">
    <location>
        <begin position="177"/>
        <end position="204"/>
    </location>
</feature>